<protein>
    <recommendedName>
        <fullName evidence="1">EF-hand domain-containing protein</fullName>
    </recommendedName>
</protein>
<evidence type="ECO:0000313" key="2">
    <source>
        <dbReference type="EMBL" id="CAD7426045.1"/>
    </source>
</evidence>
<dbReference type="PROSITE" id="PS50222">
    <property type="entry name" value="EF_HAND_2"/>
    <property type="match status" value="1"/>
</dbReference>
<dbReference type="AlphaFoldDB" id="A0A7R9E427"/>
<dbReference type="GO" id="GO:0005509">
    <property type="term" value="F:calcium ion binding"/>
    <property type="evidence" value="ECO:0007669"/>
    <property type="project" value="InterPro"/>
</dbReference>
<evidence type="ECO:0000259" key="1">
    <source>
        <dbReference type="PROSITE" id="PS50222"/>
    </source>
</evidence>
<reference evidence="2" key="1">
    <citation type="submission" date="2020-11" db="EMBL/GenBank/DDBJ databases">
        <authorList>
            <person name="Tran Van P."/>
        </authorList>
    </citation>
    <scope>NUCLEOTIDE SEQUENCE</scope>
</reference>
<proteinExistence type="predicted"/>
<dbReference type="InterPro" id="IPR002048">
    <property type="entry name" value="EF_hand_dom"/>
</dbReference>
<sequence>MSLGVQGTIPGSYLGYFSRKANYPNAHQGLEFLERVFRLFDLDRDNVLVQEDWVEFLKERLTLPVSNKCGRRMAATRTDFIRVLIEQRCAARAATTWNTLRFSLWNTGAGLKPNYLS</sequence>
<accession>A0A7R9E427</accession>
<feature type="domain" description="EF-hand" evidence="1">
    <location>
        <begin position="28"/>
        <end position="63"/>
    </location>
</feature>
<gene>
    <name evidence="2" type="ORF">TMSB3V08_LOCUS2941</name>
</gene>
<organism evidence="2">
    <name type="scientific">Timema monikensis</name>
    <dbReference type="NCBI Taxonomy" id="170555"/>
    <lineage>
        <taxon>Eukaryota</taxon>
        <taxon>Metazoa</taxon>
        <taxon>Ecdysozoa</taxon>
        <taxon>Arthropoda</taxon>
        <taxon>Hexapoda</taxon>
        <taxon>Insecta</taxon>
        <taxon>Pterygota</taxon>
        <taxon>Neoptera</taxon>
        <taxon>Polyneoptera</taxon>
        <taxon>Phasmatodea</taxon>
        <taxon>Timematodea</taxon>
        <taxon>Timematoidea</taxon>
        <taxon>Timematidae</taxon>
        <taxon>Timema</taxon>
    </lineage>
</organism>
<dbReference type="EMBL" id="OB793095">
    <property type="protein sequence ID" value="CAD7426045.1"/>
    <property type="molecule type" value="Genomic_DNA"/>
</dbReference>
<name>A0A7R9E427_9NEOP</name>